<protein>
    <submittedName>
        <fullName evidence="1">Uncharacterized protein</fullName>
    </submittedName>
</protein>
<evidence type="ECO:0000313" key="1">
    <source>
        <dbReference type="EMBL" id="OWA52376.1"/>
    </source>
</evidence>
<dbReference type="AlphaFoldDB" id="A0A9X6NL83"/>
<organism evidence="1 2">
    <name type="scientific">Hypsibius exemplaris</name>
    <name type="common">Freshwater tardigrade</name>
    <dbReference type="NCBI Taxonomy" id="2072580"/>
    <lineage>
        <taxon>Eukaryota</taxon>
        <taxon>Metazoa</taxon>
        <taxon>Ecdysozoa</taxon>
        <taxon>Tardigrada</taxon>
        <taxon>Eutardigrada</taxon>
        <taxon>Parachela</taxon>
        <taxon>Hypsibioidea</taxon>
        <taxon>Hypsibiidae</taxon>
        <taxon>Hypsibius</taxon>
    </lineage>
</organism>
<sequence length="99" mass="11429">MRATLCMSITDEAVQFQFREFWKAVSFVQFRLNILLLHPDDTLCKQQYIGAYLIQDPPAWVNHMQERIADTAEDGLLTKLEKVVGNDYGKLENPIPCAR</sequence>
<evidence type="ECO:0000313" key="2">
    <source>
        <dbReference type="Proteomes" id="UP000192578"/>
    </source>
</evidence>
<proteinExistence type="predicted"/>
<keyword evidence="2" id="KW-1185">Reference proteome</keyword>
<reference evidence="2" key="1">
    <citation type="submission" date="2017-01" db="EMBL/GenBank/DDBJ databases">
        <title>Comparative genomics of anhydrobiosis in the tardigrade Hypsibius dujardini.</title>
        <authorList>
            <person name="Yoshida Y."/>
            <person name="Koutsovoulos G."/>
            <person name="Laetsch D."/>
            <person name="Stevens L."/>
            <person name="Kumar S."/>
            <person name="Horikawa D."/>
            <person name="Ishino K."/>
            <person name="Komine S."/>
            <person name="Tomita M."/>
            <person name="Blaxter M."/>
            <person name="Arakawa K."/>
        </authorList>
    </citation>
    <scope>NUCLEOTIDE SEQUENCE [LARGE SCALE GENOMIC DNA]</scope>
    <source>
        <strain evidence="2">Z151</strain>
    </source>
</reference>
<dbReference type="Proteomes" id="UP000192578">
    <property type="component" value="Unassembled WGS sequence"/>
</dbReference>
<name>A0A9X6NL83_HYPEX</name>
<dbReference type="EMBL" id="MTYJ01000265">
    <property type="protein sequence ID" value="OWA52376.1"/>
    <property type="molecule type" value="Genomic_DNA"/>
</dbReference>
<gene>
    <name evidence="1" type="ORF">BV898_16831</name>
</gene>
<accession>A0A9X6NL83</accession>
<comment type="caution">
    <text evidence="1">The sequence shown here is derived from an EMBL/GenBank/DDBJ whole genome shotgun (WGS) entry which is preliminary data.</text>
</comment>